<dbReference type="EMBL" id="FNZX01000003">
    <property type="protein sequence ID" value="SEK18396.1"/>
    <property type="molecule type" value="Genomic_DNA"/>
</dbReference>
<dbReference type="InterPro" id="IPR036390">
    <property type="entry name" value="WH_DNA-bd_sf"/>
</dbReference>
<feature type="domain" description="HTH arsR-type" evidence="5">
    <location>
        <begin position="26"/>
        <end position="118"/>
    </location>
</feature>
<organism evidence="6 7">
    <name type="scientific">Pseudobutyrivibrio ruminis</name>
    <dbReference type="NCBI Taxonomy" id="46206"/>
    <lineage>
        <taxon>Bacteria</taxon>
        <taxon>Bacillati</taxon>
        <taxon>Bacillota</taxon>
        <taxon>Clostridia</taxon>
        <taxon>Lachnospirales</taxon>
        <taxon>Lachnospiraceae</taxon>
        <taxon>Pseudobutyrivibrio</taxon>
    </lineage>
</organism>
<evidence type="ECO:0000256" key="1">
    <source>
        <dbReference type="ARBA" id="ARBA00023015"/>
    </source>
</evidence>
<evidence type="ECO:0000259" key="5">
    <source>
        <dbReference type="PROSITE" id="PS50987"/>
    </source>
</evidence>
<dbReference type="Pfam" id="PF01022">
    <property type="entry name" value="HTH_5"/>
    <property type="match status" value="1"/>
</dbReference>
<keyword evidence="1" id="KW-0805">Transcription regulation</keyword>
<dbReference type="GO" id="GO:0003700">
    <property type="term" value="F:DNA-binding transcription factor activity"/>
    <property type="evidence" value="ECO:0007669"/>
    <property type="project" value="InterPro"/>
</dbReference>
<evidence type="ECO:0000256" key="2">
    <source>
        <dbReference type="ARBA" id="ARBA00023125"/>
    </source>
</evidence>
<evidence type="ECO:0000256" key="3">
    <source>
        <dbReference type="ARBA" id="ARBA00023163"/>
    </source>
</evidence>
<evidence type="ECO:0000256" key="4">
    <source>
        <dbReference type="ARBA" id="ARBA00043263"/>
    </source>
</evidence>
<keyword evidence="7" id="KW-1185">Reference proteome</keyword>
<dbReference type="InterPro" id="IPR001845">
    <property type="entry name" value="HTH_ArsR_DNA-bd_dom"/>
</dbReference>
<dbReference type="GO" id="GO:0046686">
    <property type="term" value="P:response to cadmium ion"/>
    <property type="evidence" value="ECO:0007669"/>
    <property type="project" value="UniProtKB-KW"/>
</dbReference>
<accession>A0A1H7EWZ2</accession>
<dbReference type="CDD" id="cd00090">
    <property type="entry name" value="HTH_ARSR"/>
    <property type="match status" value="1"/>
</dbReference>
<keyword evidence="3" id="KW-0804">Transcription</keyword>
<keyword evidence="4" id="KW-0105">Cadmium resistance</keyword>
<dbReference type="InterPro" id="IPR051011">
    <property type="entry name" value="Metal_resp_trans_reg"/>
</dbReference>
<evidence type="ECO:0000313" key="7">
    <source>
        <dbReference type="Proteomes" id="UP000182321"/>
    </source>
</evidence>
<proteinExistence type="predicted"/>
<dbReference type="PROSITE" id="PS50987">
    <property type="entry name" value="HTH_ARSR_2"/>
    <property type="match status" value="1"/>
</dbReference>
<dbReference type="SUPFAM" id="SSF46785">
    <property type="entry name" value="Winged helix' DNA-binding domain"/>
    <property type="match status" value="1"/>
</dbReference>
<dbReference type="PROSITE" id="PS00846">
    <property type="entry name" value="HTH_ARSR_1"/>
    <property type="match status" value="1"/>
</dbReference>
<sequence>MVKHAECCEEQCVHKELVANVLNDLPDEDVLYDLAELFKVFGDSTRVRILIALFEAELCVCDISEALGMTQSAVSHQLQILRTNKLVKSRREGKQIYYSLADEHVVTIMAQGLNHILE</sequence>
<dbReference type="RefSeq" id="WP_074788695.1">
    <property type="nucleotide sequence ID" value="NZ_FNZX01000003.1"/>
</dbReference>
<dbReference type="InterPro" id="IPR036388">
    <property type="entry name" value="WH-like_DNA-bd_sf"/>
</dbReference>
<dbReference type="PRINTS" id="PR00778">
    <property type="entry name" value="HTHARSR"/>
</dbReference>
<dbReference type="InterPro" id="IPR011991">
    <property type="entry name" value="ArsR-like_HTH"/>
</dbReference>
<dbReference type="GO" id="GO:0003677">
    <property type="term" value="F:DNA binding"/>
    <property type="evidence" value="ECO:0007669"/>
    <property type="project" value="UniProtKB-KW"/>
</dbReference>
<dbReference type="PANTHER" id="PTHR43132:SF6">
    <property type="entry name" value="HTH-TYPE TRANSCRIPTIONAL REPRESSOR CZRA"/>
    <property type="match status" value="1"/>
</dbReference>
<dbReference type="NCBIfam" id="NF033788">
    <property type="entry name" value="HTH_metalloreg"/>
    <property type="match status" value="1"/>
</dbReference>
<reference evidence="7" key="1">
    <citation type="submission" date="2016-10" db="EMBL/GenBank/DDBJ databases">
        <authorList>
            <person name="Varghese N."/>
        </authorList>
    </citation>
    <scope>NUCLEOTIDE SEQUENCE [LARGE SCALE GENOMIC DNA]</scope>
    <source>
        <strain evidence="7">ACV-9</strain>
    </source>
</reference>
<dbReference type="InterPro" id="IPR018334">
    <property type="entry name" value="ArsR_HTH"/>
</dbReference>
<gene>
    <name evidence="6" type="ORF">SAMN02910377_00171</name>
</gene>
<keyword evidence="2" id="KW-0238">DNA-binding</keyword>
<name>A0A1H7EWZ2_9FIRM</name>
<dbReference type="Proteomes" id="UP000182321">
    <property type="component" value="Unassembled WGS sequence"/>
</dbReference>
<dbReference type="AlphaFoldDB" id="A0A1H7EWZ2"/>
<evidence type="ECO:0000313" key="6">
    <source>
        <dbReference type="EMBL" id="SEK18396.1"/>
    </source>
</evidence>
<protein>
    <submittedName>
        <fullName evidence="6">ArsR family transcriptional regulator</fullName>
    </submittedName>
</protein>
<dbReference type="PANTHER" id="PTHR43132">
    <property type="entry name" value="ARSENICAL RESISTANCE OPERON REPRESSOR ARSR-RELATED"/>
    <property type="match status" value="1"/>
</dbReference>
<dbReference type="Gene3D" id="1.10.10.10">
    <property type="entry name" value="Winged helix-like DNA-binding domain superfamily/Winged helix DNA-binding domain"/>
    <property type="match status" value="1"/>
</dbReference>
<dbReference type="SMART" id="SM00418">
    <property type="entry name" value="HTH_ARSR"/>
    <property type="match status" value="1"/>
</dbReference>